<dbReference type="InterPro" id="IPR036249">
    <property type="entry name" value="Thioredoxin-like_sf"/>
</dbReference>
<evidence type="ECO:0000313" key="3">
    <source>
        <dbReference type="EMBL" id="KAK3251386.1"/>
    </source>
</evidence>
<evidence type="ECO:0000313" key="2">
    <source>
        <dbReference type="EMBL" id="KAK3251385.1"/>
    </source>
</evidence>
<sequence length="105" mass="12028">MFNLLRRQGLRSFANARNIRLDRPPPSKIIIEYDEAEVDRFIEFADAIEDIFPELMVDGNPEGTVPKKGAFEVSLENGQILFSKLQEDRFPSEDEVLEAIKKSSK</sequence>
<reference evidence="3" key="2">
    <citation type="submission" date="2023-06" db="EMBL/GenBank/DDBJ databases">
        <title>Long-read-based genome assembly of the green algal bacterivore Cymbomonas tetramitiformis.</title>
        <authorList>
            <person name="Gyaltshen Y."/>
            <person name="Rozenberg A."/>
            <person name="Paasch A."/>
            <person name="Burns J.A."/>
            <person name="Warring S."/>
            <person name="Larson R."/>
            <person name="Maurer-Alcala X."/>
            <person name="Dacks J."/>
            <person name="Kim E."/>
        </authorList>
    </citation>
    <scope>NUCLEOTIDE SEQUENCE</scope>
    <source>
        <strain evidence="3">PLY_AMNH</strain>
    </source>
</reference>
<protein>
    <submittedName>
        <fullName evidence="3">Uncharacterized protein</fullName>
    </submittedName>
</protein>
<dbReference type="EMBL" id="LGRX02026069">
    <property type="protein sequence ID" value="KAK3251386.1"/>
    <property type="molecule type" value="Genomic_DNA"/>
</dbReference>
<dbReference type="Proteomes" id="UP001190700">
    <property type="component" value="Unassembled WGS sequence"/>
</dbReference>
<organism evidence="3 4">
    <name type="scientific">Cymbomonas tetramitiformis</name>
    <dbReference type="NCBI Taxonomy" id="36881"/>
    <lineage>
        <taxon>Eukaryota</taxon>
        <taxon>Viridiplantae</taxon>
        <taxon>Chlorophyta</taxon>
        <taxon>Pyramimonadophyceae</taxon>
        <taxon>Pyramimonadales</taxon>
        <taxon>Pyramimonadaceae</taxon>
        <taxon>Cymbomonas</taxon>
    </lineage>
</organism>
<gene>
    <name evidence="3" type="ORF">CYMTET_39273</name>
    <name evidence="2" type="ORF">CYMTET_39274</name>
</gene>
<keyword evidence="1" id="KW-0676">Redox-active center</keyword>
<keyword evidence="4" id="KW-1185">Reference proteome</keyword>
<dbReference type="InterPro" id="IPR011893">
    <property type="entry name" value="Selenoprotein_Rdx-typ"/>
</dbReference>
<dbReference type="SUPFAM" id="SSF52833">
    <property type="entry name" value="Thioredoxin-like"/>
    <property type="match status" value="1"/>
</dbReference>
<dbReference type="EMBL" id="LGRX02026070">
    <property type="protein sequence ID" value="KAK3251385.1"/>
    <property type="molecule type" value="Genomic_DNA"/>
</dbReference>
<dbReference type="Gene3D" id="3.40.30.10">
    <property type="entry name" value="Glutaredoxin"/>
    <property type="match status" value="1"/>
</dbReference>
<dbReference type="Pfam" id="PF10262">
    <property type="entry name" value="Rdx"/>
    <property type="match status" value="1"/>
</dbReference>
<reference evidence="3 4" key="1">
    <citation type="journal article" date="2015" name="Genome Biol. Evol.">
        <title>Comparative Genomics of a Bacterivorous Green Alga Reveals Evolutionary Causalities and Consequences of Phago-Mixotrophic Mode of Nutrition.</title>
        <authorList>
            <person name="Burns J.A."/>
            <person name="Paasch A."/>
            <person name="Narechania A."/>
            <person name="Kim E."/>
        </authorList>
    </citation>
    <scope>NUCLEOTIDE SEQUENCE [LARGE SCALE GENOMIC DNA]</scope>
    <source>
        <strain evidence="3">PLY_AMNH</strain>
    </source>
</reference>
<evidence type="ECO:0000256" key="1">
    <source>
        <dbReference type="ARBA" id="ARBA00023284"/>
    </source>
</evidence>
<name>A0AAE0CAC7_9CHLO</name>
<proteinExistence type="predicted"/>
<comment type="caution">
    <text evidence="3">The sequence shown here is derived from an EMBL/GenBank/DDBJ whole genome shotgun (WGS) entry which is preliminary data.</text>
</comment>
<dbReference type="NCBIfam" id="TIGR02174">
    <property type="entry name" value="CXXU_selWTH"/>
    <property type="match status" value="1"/>
</dbReference>
<dbReference type="AlphaFoldDB" id="A0AAE0CAC7"/>
<evidence type="ECO:0000313" key="4">
    <source>
        <dbReference type="Proteomes" id="UP001190700"/>
    </source>
</evidence>
<accession>A0AAE0CAC7</accession>